<dbReference type="SUPFAM" id="SSF50998">
    <property type="entry name" value="Quinoprotein alcohol dehydrogenase-like"/>
    <property type="match status" value="1"/>
</dbReference>
<dbReference type="Proteomes" id="UP000823757">
    <property type="component" value="Unassembled WGS sequence"/>
</dbReference>
<feature type="chain" id="PRO_5038608045" description="Two component regulator propeller" evidence="1">
    <location>
        <begin position="23"/>
        <end position="335"/>
    </location>
</feature>
<dbReference type="AlphaFoldDB" id="A0A9D9NIL1"/>
<sequence>MEKIRFVALIFCLSFLYAICDAQELTPVVSQFDKEDYMAANQNWAVSQDADGIMYFGNGEGLLAFDGILWTLYNLPHNKIARSVMADGDRIYVGSYEEFGFFRKCDNGTLEYESLSSALTGYEMQNDEIWTILKYGDKVVFQAFASYFVYDGKEVFAVKSPSVFMFFSEFLDKIYTDTNDLGLALDTGIAVVPGGLPVMYASSLKPSVGSVYDVYFDGDGLYLATRQGLYRIRLSDDLETVSSMKYYETPAQETEEPVKPKNSYVESMYVNGQLVNAGGTVSGVDPADITLKIVFSNEIDMSELSLGGISMSNGIGIMPILTPVLPGKGSIPAIR</sequence>
<evidence type="ECO:0000313" key="2">
    <source>
        <dbReference type="EMBL" id="MBO8475129.1"/>
    </source>
</evidence>
<accession>A0A9D9NIL1</accession>
<feature type="signal peptide" evidence="1">
    <location>
        <begin position="1"/>
        <end position="22"/>
    </location>
</feature>
<protein>
    <recommendedName>
        <fullName evidence="4">Two component regulator propeller</fullName>
    </recommendedName>
</protein>
<evidence type="ECO:0008006" key="4">
    <source>
        <dbReference type="Google" id="ProtNLM"/>
    </source>
</evidence>
<evidence type="ECO:0000313" key="3">
    <source>
        <dbReference type="Proteomes" id="UP000823757"/>
    </source>
</evidence>
<name>A0A9D9NIL1_9BACT</name>
<dbReference type="EMBL" id="JADIMD010000116">
    <property type="protein sequence ID" value="MBO8475129.1"/>
    <property type="molecule type" value="Genomic_DNA"/>
</dbReference>
<evidence type="ECO:0000256" key="1">
    <source>
        <dbReference type="SAM" id="SignalP"/>
    </source>
</evidence>
<dbReference type="InterPro" id="IPR015943">
    <property type="entry name" value="WD40/YVTN_repeat-like_dom_sf"/>
</dbReference>
<dbReference type="Gene3D" id="2.130.10.10">
    <property type="entry name" value="YVTN repeat-like/Quinoprotein amine dehydrogenase"/>
    <property type="match status" value="1"/>
</dbReference>
<reference evidence="2" key="2">
    <citation type="journal article" date="2021" name="PeerJ">
        <title>Extensive microbial diversity within the chicken gut microbiome revealed by metagenomics and culture.</title>
        <authorList>
            <person name="Gilroy R."/>
            <person name="Ravi A."/>
            <person name="Getino M."/>
            <person name="Pursley I."/>
            <person name="Horton D.L."/>
            <person name="Alikhan N.F."/>
            <person name="Baker D."/>
            <person name="Gharbi K."/>
            <person name="Hall N."/>
            <person name="Watson M."/>
            <person name="Adriaenssens E.M."/>
            <person name="Foster-Nyarko E."/>
            <person name="Jarju S."/>
            <person name="Secka A."/>
            <person name="Antonio M."/>
            <person name="Oren A."/>
            <person name="Chaudhuri R.R."/>
            <person name="La Ragione R."/>
            <person name="Hildebrand F."/>
            <person name="Pallen M.J."/>
        </authorList>
    </citation>
    <scope>NUCLEOTIDE SEQUENCE</scope>
    <source>
        <strain evidence="2">B1-13419</strain>
    </source>
</reference>
<keyword evidence="1" id="KW-0732">Signal</keyword>
<organism evidence="2 3">
    <name type="scientific">Candidatus Cryptobacteroides faecigallinarum</name>
    <dbReference type="NCBI Taxonomy" id="2840763"/>
    <lineage>
        <taxon>Bacteria</taxon>
        <taxon>Pseudomonadati</taxon>
        <taxon>Bacteroidota</taxon>
        <taxon>Bacteroidia</taxon>
        <taxon>Bacteroidales</taxon>
        <taxon>Candidatus Cryptobacteroides</taxon>
    </lineage>
</organism>
<reference evidence="2" key="1">
    <citation type="submission" date="2020-10" db="EMBL/GenBank/DDBJ databases">
        <authorList>
            <person name="Gilroy R."/>
        </authorList>
    </citation>
    <scope>NUCLEOTIDE SEQUENCE</scope>
    <source>
        <strain evidence="2">B1-13419</strain>
    </source>
</reference>
<proteinExistence type="predicted"/>
<gene>
    <name evidence="2" type="ORF">IAB91_07565</name>
</gene>
<dbReference type="InterPro" id="IPR011047">
    <property type="entry name" value="Quinoprotein_ADH-like_sf"/>
</dbReference>
<comment type="caution">
    <text evidence="2">The sequence shown here is derived from an EMBL/GenBank/DDBJ whole genome shotgun (WGS) entry which is preliminary data.</text>
</comment>